<keyword evidence="3" id="KW-0804">Transcription</keyword>
<accession>A0A1W6ZRE6</accession>
<dbReference type="AlphaFoldDB" id="A0A1W6ZRE6"/>
<reference evidence="4 5" key="1">
    <citation type="submission" date="2017-05" db="EMBL/GenBank/DDBJ databases">
        <title>Full genome sequence of Pseudorhodoplanes sinuspersici.</title>
        <authorList>
            <person name="Dastgheib S.M.M."/>
            <person name="Shavandi M."/>
            <person name="Tirandaz H."/>
        </authorList>
    </citation>
    <scope>NUCLEOTIDE SEQUENCE [LARGE SCALE GENOMIC DNA]</scope>
    <source>
        <strain evidence="4 5">RIPI110</strain>
    </source>
</reference>
<dbReference type="Gene3D" id="1.10.10.10">
    <property type="entry name" value="Winged helix-like DNA-binding domain superfamily/Winged helix DNA-binding domain"/>
    <property type="match status" value="1"/>
</dbReference>
<proteinExistence type="predicted"/>
<dbReference type="PROSITE" id="PS50042">
    <property type="entry name" value="CNMP_BINDING_3"/>
    <property type="match status" value="1"/>
</dbReference>
<dbReference type="InterPro" id="IPR036390">
    <property type="entry name" value="WH_DNA-bd_sf"/>
</dbReference>
<dbReference type="SMART" id="SM00419">
    <property type="entry name" value="HTH_CRP"/>
    <property type="match status" value="1"/>
</dbReference>
<dbReference type="GO" id="GO:0003700">
    <property type="term" value="F:DNA-binding transcription factor activity"/>
    <property type="evidence" value="ECO:0007669"/>
    <property type="project" value="TreeGrafter"/>
</dbReference>
<dbReference type="STRING" id="1235591.CAK95_12975"/>
<sequence>MISADHLRKIAFWSHDLDGDEIERVRRAVTEKQYTRGEYICHRGDRLDSWTGVSDGLVKLGTTSRSGKTVTLAGIRSGAWFGEGTLLKDEPRHYDLVALRDTRLALMNKATFFWLFDRSAAFNRFLVRQFNERLGQFIALVEYDRSLDATARVARSIAWLFNPVLYRGNEERHLEISHEEIGLLSGVSRPVTGQSLKRLEGEGLLRVEHGGLTVLDLSRLRVYGE</sequence>
<dbReference type="CDD" id="cd00038">
    <property type="entry name" value="CAP_ED"/>
    <property type="match status" value="1"/>
</dbReference>
<keyword evidence="5" id="KW-1185">Reference proteome</keyword>
<protein>
    <submittedName>
        <fullName evidence="4">Crp/Fnr family transcriptional regulator</fullName>
    </submittedName>
</protein>
<dbReference type="PANTHER" id="PTHR24567:SF68">
    <property type="entry name" value="DNA-BINDING TRANSCRIPTIONAL DUAL REGULATOR CRP"/>
    <property type="match status" value="1"/>
</dbReference>
<dbReference type="PANTHER" id="PTHR24567">
    <property type="entry name" value="CRP FAMILY TRANSCRIPTIONAL REGULATORY PROTEIN"/>
    <property type="match status" value="1"/>
</dbReference>
<dbReference type="RefSeq" id="WP_086088297.1">
    <property type="nucleotide sequence ID" value="NZ_CP021112.1"/>
</dbReference>
<evidence type="ECO:0000313" key="5">
    <source>
        <dbReference type="Proteomes" id="UP000194137"/>
    </source>
</evidence>
<dbReference type="GO" id="GO:0003677">
    <property type="term" value="F:DNA binding"/>
    <property type="evidence" value="ECO:0007669"/>
    <property type="project" value="UniProtKB-KW"/>
</dbReference>
<dbReference type="InterPro" id="IPR050397">
    <property type="entry name" value="Env_Response_Regulators"/>
</dbReference>
<dbReference type="InterPro" id="IPR036388">
    <property type="entry name" value="WH-like_DNA-bd_sf"/>
</dbReference>
<dbReference type="Pfam" id="PF13545">
    <property type="entry name" value="HTH_Crp_2"/>
    <property type="match status" value="1"/>
</dbReference>
<dbReference type="SUPFAM" id="SSF51206">
    <property type="entry name" value="cAMP-binding domain-like"/>
    <property type="match status" value="1"/>
</dbReference>
<organism evidence="4 5">
    <name type="scientific">Pseudorhodoplanes sinuspersici</name>
    <dbReference type="NCBI Taxonomy" id="1235591"/>
    <lineage>
        <taxon>Bacteria</taxon>
        <taxon>Pseudomonadati</taxon>
        <taxon>Pseudomonadota</taxon>
        <taxon>Alphaproteobacteria</taxon>
        <taxon>Hyphomicrobiales</taxon>
        <taxon>Pseudorhodoplanes</taxon>
    </lineage>
</organism>
<dbReference type="OrthoDB" id="8068193at2"/>
<dbReference type="PROSITE" id="PS51063">
    <property type="entry name" value="HTH_CRP_2"/>
    <property type="match status" value="1"/>
</dbReference>
<dbReference type="Pfam" id="PF00027">
    <property type="entry name" value="cNMP_binding"/>
    <property type="match status" value="1"/>
</dbReference>
<gene>
    <name evidence="4" type="ORF">CAK95_12975</name>
</gene>
<evidence type="ECO:0000313" key="4">
    <source>
        <dbReference type="EMBL" id="ARP99892.1"/>
    </source>
</evidence>
<dbReference type="Gene3D" id="2.60.120.10">
    <property type="entry name" value="Jelly Rolls"/>
    <property type="match status" value="1"/>
</dbReference>
<dbReference type="InterPro" id="IPR012318">
    <property type="entry name" value="HTH_CRP"/>
</dbReference>
<dbReference type="InterPro" id="IPR000595">
    <property type="entry name" value="cNMP-bd_dom"/>
</dbReference>
<dbReference type="EMBL" id="CP021112">
    <property type="protein sequence ID" value="ARP99892.1"/>
    <property type="molecule type" value="Genomic_DNA"/>
</dbReference>
<dbReference type="GO" id="GO:0005829">
    <property type="term" value="C:cytosol"/>
    <property type="evidence" value="ECO:0007669"/>
    <property type="project" value="TreeGrafter"/>
</dbReference>
<evidence type="ECO:0000256" key="1">
    <source>
        <dbReference type="ARBA" id="ARBA00023015"/>
    </source>
</evidence>
<keyword evidence="1" id="KW-0805">Transcription regulation</keyword>
<dbReference type="Proteomes" id="UP000194137">
    <property type="component" value="Chromosome"/>
</dbReference>
<evidence type="ECO:0000256" key="3">
    <source>
        <dbReference type="ARBA" id="ARBA00023163"/>
    </source>
</evidence>
<dbReference type="SUPFAM" id="SSF46785">
    <property type="entry name" value="Winged helix' DNA-binding domain"/>
    <property type="match status" value="1"/>
</dbReference>
<evidence type="ECO:0000256" key="2">
    <source>
        <dbReference type="ARBA" id="ARBA00023125"/>
    </source>
</evidence>
<name>A0A1W6ZRE6_9HYPH</name>
<dbReference type="KEGG" id="psin:CAK95_12975"/>
<dbReference type="InterPro" id="IPR014710">
    <property type="entry name" value="RmlC-like_jellyroll"/>
</dbReference>
<dbReference type="InterPro" id="IPR018490">
    <property type="entry name" value="cNMP-bd_dom_sf"/>
</dbReference>
<keyword evidence="2" id="KW-0238">DNA-binding</keyword>
<dbReference type="SMART" id="SM00100">
    <property type="entry name" value="cNMP"/>
    <property type="match status" value="1"/>
</dbReference>